<dbReference type="EMBL" id="JEME01001731">
    <property type="protein sequence ID" value="KYG06275.1"/>
    <property type="molecule type" value="Genomic_DNA"/>
</dbReference>
<feature type="compositionally biased region" description="Basic and acidic residues" evidence="1">
    <location>
        <begin position="27"/>
        <end position="39"/>
    </location>
</feature>
<accession>A0A150TNL7</accession>
<dbReference type="InterPro" id="IPR036587">
    <property type="entry name" value="NucleaseA_inhib-like_sf"/>
</dbReference>
<evidence type="ECO:0000256" key="1">
    <source>
        <dbReference type="SAM" id="MobiDB-lite"/>
    </source>
</evidence>
<dbReference type="Proteomes" id="UP000075502">
    <property type="component" value="Unassembled WGS sequence"/>
</dbReference>
<proteinExistence type="predicted"/>
<name>A0A150TNL7_SORCE</name>
<feature type="region of interest" description="Disordered" evidence="1">
    <location>
        <begin position="23"/>
        <end position="51"/>
    </location>
</feature>
<dbReference type="SUPFAM" id="SSF82602">
    <property type="entry name" value="Nuclease A inhibitor (NuiA)"/>
    <property type="match status" value="1"/>
</dbReference>
<organism evidence="2 3">
    <name type="scientific">Sorangium cellulosum</name>
    <name type="common">Polyangium cellulosum</name>
    <dbReference type="NCBI Taxonomy" id="56"/>
    <lineage>
        <taxon>Bacteria</taxon>
        <taxon>Pseudomonadati</taxon>
        <taxon>Myxococcota</taxon>
        <taxon>Polyangia</taxon>
        <taxon>Polyangiales</taxon>
        <taxon>Polyangiaceae</taxon>
        <taxon>Sorangium</taxon>
    </lineage>
</organism>
<dbReference type="Gene3D" id="3.40.1460.10">
    <property type="entry name" value="Nuclease A inhibitor-like"/>
    <property type="match status" value="1"/>
</dbReference>
<evidence type="ECO:0000313" key="3">
    <source>
        <dbReference type="Proteomes" id="UP000075502"/>
    </source>
</evidence>
<dbReference type="AlphaFoldDB" id="A0A150TNL7"/>
<comment type="caution">
    <text evidence="2">The sequence shown here is derived from an EMBL/GenBank/DDBJ whole genome shotgun (WGS) entry which is preliminary data.</text>
</comment>
<sequence length="137" mass="14643">MQADSASPEELLASLGEAAQHLLFPSESDHPLEPFRSRGDASSPAALRAAEGLAAETPVEVTTLDDFLAPVLDPPAEAGEAAQADAGRYQELAELLERHLTDLRVYRVGRVDIDAYVVGRHPSSGAWLGLKTRVVET</sequence>
<gene>
    <name evidence="2" type="ORF">BE21_35805</name>
</gene>
<dbReference type="InterPro" id="IPR012489">
    <property type="entry name" value="NucleaseA_inhib-like"/>
</dbReference>
<dbReference type="Pfam" id="PF07924">
    <property type="entry name" value="NuiA"/>
    <property type="match status" value="1"/>
</dbReference>
<evidence type="ECO:0000313" key="2">
    <source>
        <dbReference type="EMBL" id="KYG06275.1"/>
    </source>
</evidence>
<reference evidence="2 3" key="1">
    <citation type="submission" date="2014-02" db="EMBL/GenBank/DDBJ databases">
        <title>The small core and large imbalanced accessory genome model reveals a collaborative survival strategy of Sorangium cellulosum strains in nature.</title>
        <authorList>
            <person name="Han K."/>
            <person name="Peng R."/>
            <person name="Blom J."/>
            <person name="Li Y.-Z."/>
        </authorList>
    </citation>
    <scope>NUCLEOTIDE SEQUENCE [LARGE SCALE GENOMIC DNA]</scope>
    <source>
        <strain evidence="2 3">So0007-03</strain>
    </source>
</reference>
<protein>
    <submittedName>
        <fullName evidence="2">Sugar-non-specific nuclease inhibitor NuiA-like protein</fullName>
    </submittedName>
</protein>